<dbReference type="InParanoid" id="A0A1X7T3T3"/>
<dbReference type="InterPro" id="IPR036236">
    <property type="entry name" value="Znf_C2H2_sf"/>
</dbReference>
<dbReference type="eggNOG" id="KOG1121">
    <property type="taxonomic scope" value="Eukaryota"/>
</dbReference>
<organism evidence="6">
    <name type="scientific">Amphimedon queenslandica</name>
    <name type="common">Sponge</name>
    <dbReference type="NCBI Taxonomy" id="400682"/>
    <lineage>
        <taxon>Eukaryota</taxon>
        <taxon>Metazoa</taxon>
        <taxon>Porifera</taxon>
        <taxon>Demospongiae</taxon>
        <taxon>Heteroscleromorpha</taxon>
        <taxon>Haplosclerida</taxon>
        <taxon>Niphatidae</taxon>
        <taxon>Amphimedon</taxon>
    </lineage>
</organism>
<protein>
    <recommendedName>
        <fullName evidence="5">BED-type domain-containing protein</fullName>
    </recommendedName>
</protein>
<keyword evidence="1" id="KW-0479">Metal-binding</keyword>
<evidence type="ECO:0000256" key="3">
    <source>
        <dbReference type="ARBA" id="ARBA00022833"/>
    </source>
</evidence>
<dbReference type="SUPFAM" id="SSF57667">
    <property type="entry name" value="beta-beta-alpha zinc fingers"/>
    <property type="match status" value="1"/>
</dbReference>
<sequence length="197" mass="21766">MSCSSSSLEDQLVPNPKAKTKVWENFGCAADENGTVLDKKKVVCRLCRRSIGYSGNTTNLTYHIRAHPTIYKQQVEQKEVAAEPGAKCLSSLLKLVHTLRSHSIAALILLWRLTVRRIATQPRHHYLSLSCRPLLSHSYAGISSSYARSCLSGDSLSDDYKGSFSLGFSGHDDSLSVYTHPYPPLALCLCTSNPRTH</sequence>
<reference evidence="6" key="1">
    <citation type="submission" date="2017-05" db="UniProtKB">
        <authorList>
            <consortium name="EnsemblMetazoa"/>
        </authorList>
    </citation>
    <scope>IDENTIFICATION</scope>
</reference>
<keyword evidence="2 4" id="KW-0863">Zinc-finger</keyword>
<dbReference type="SMART" id="SM00614">
    <property type="entry name" value="ZnF_BED"/>
    <property type="match status" value="1"/>
</dbReference>
<name>A0A1X7T3T3_AMPQE</name>
<dbReference type="STRING" id="400682.A0A1X7T3T3"/>
<accession>A0A1X7T3T3</accession>
<dbReference type="Pfam" id="PF02892">
    <property type="entry name" value="zf-BED"/>
    <property type="match status" value="1"/>
</dbReference>
<evidence type="ECO:0000256" key="1">
    <source>
        <dbReference type="ARBA" id="ARBA00022723"/>
    </source>
</evidence>
<keyword evidence="3" id="KW-0862">Zinc</keyword>
<evidence type="ECO:0000256" key="2">
    <source>
        <dbReference type="ARBA" id="ARBA00022771"/>
    </source>
</evidence>
<proteinExistence type="predicted"/>
<dbReference type="EnsemblMetazoa" id="Aqu2.1.08903_001">
    <property type="protein sequence ID" value="Aqu2.1.08903_001"/>
    <property type="gene ID" value="Aqu2.1.08903"/>
</dbReference>
<dbReference type="PROSITE" id="PS50808">
    <property type="entry name" value="ZF_BED"/>
    <property type="match status" value="1"/>
</dbReference>
<evidence type="ECO:0000259" key="5">
    <source>
        <dbReference type="PROSITE" id="PS50808"/>
    </source>
</evidence>
<evidence type="ECO:0000256" key="4">
    <source>
        <dbReference type="PROSITE-ProRule" id="PRU00027"/>
    </source>
</evidence>
<dbReference type="GO" id="GO:0008270">
    <property type="term" value="F:zinc ion binding"/>
    <property type="evidence" value="ECO:0007669"/>
    <property type="project" value="UniProtKB-KW"/>
</dbReference>
<dbReference type="InterPro" id="IPR003656">
    <property type="entry name" value="Znf_BED"/>
</dbReference>
<feature type="domain" description="BED-type" evidence="5">
    <location>
        <begin position="17"/>
        <end position="74"/>
    </location>
</feature>
<dbReference type="GO" id="GO:0003677">
    <property type="term" value="F:DNA binding"/>
    <property type="evidence" value="ECO:0007669"/>
    <property type="project" value="InterPro"/>
</dbReference>
<evidence type="ECO:0000313" key="6">
    <source>
        <dbReference type="EnsemblMetazoa" id="Aqu2.1.08903_001"/>
    </source>
</evidence>
<dbReference type="OrthoDB" id="6157693at2759"/>
<dbReference type="AlphaFoldDB" id="A0A1X7T3T3"/>